<evidence type="ECO:0008006" key="3">
    <source>
        <dbReference type="Google" id="ProtNLM"/>
    </source>
</evidence>
<protein>
    <recommendedName>
        <fullName evidence="3">Glycine-rich protein</fullName>
    </recommendedName>
</protein>
<organism evidence="1 2">
    <name type="scientific">Stephanodiscus triporus</name>
    <dbReference type="NCBI Taxonomy" id="2934178"/>
    <lineage>
        <taxon>Eukaryota</taxon>
        <taxon>Sar</taxon>
        <taxon>Stramenopiles</taxon>
        <taxon>Ochrophyta</taxon>
        <taxon>Bacillariophyta</taxon>
        <taxon>Coscinodiscophyceae</taxon>
        <taxon>Thalassiosirophycidae</taxon>
        <taxon>Stephanodiscales</taxon>
        <taxon>Stephanodiscaceae</taxon>
        <taxon>Stephanodiscus</taxon>
    </lineage>
</organism>
<comment type="caution">
    <text evidence="1">The sequence shown here is derived from an EMBL/GenBank/DDBJ whole genome shotgun (WGS) entry which is preliminary data.</text>
</comment>
<keyword evidence="2" id="KW-1185">Reference proteome</keyword>
<gene>
    <name evidence="1" type="ORF">ACHAW5_011167</name>
</gene>
<evidence type="ECO:0000313" key="1">
    <source>
        <dbReference type="EMBL" id="KAL3766606.1"/>
    </source>
</evidence>
<accession>A0ABD3MRI1</accession>
<evidence type="ECO:0000313" key="2">
    <source>
        <dbReference type="Proteomes" id="UP001530315"/>
    </source>
</evidence>
<name>A0ABD3MRI1_9STRA</name>
<reference evidence="1 2" key="1">
    <citation type="submission" date="2024-10" db="EMBL/GenBank/DDBJ databases">
        <title>Updated reference genomes for cyclostephanoid diatoms.</title>
        <authorList>
            <person name="Roberts W.R."/>
            <person name="Alverson A.J."/>
        </authorList>
    </citation>
    <scope>NUCLEOTIDE SEQUENCE [LARGE SCALE GENOMIC DNA]</scope>
    <source>
        <strain evidence="1 2">AJA276-08</strain>
    </source>
</reference>
<proteinExistence type="predicted"/>
<dbReference type="AlphaFoldDB" id="A0ABD3MRI1"/>
<dbReference type="Proteomes" id="UP001530315">
    <property type="component" value="Unassembled WGS sequence"/>
</dbReference>
<sequence length="232" mass="23749">MTSGCEICATTGQCFSAFHNGPGQFCGSYYDGSVSGNKPCCCPLLAICKISPTQCMCHVANNLQPSSHHSSANYYPSSHQSNTGYYRNFDYHDVLIPLLVIILCVLCCCNRHRERGNDDAGHVPVAVAVPGTYPPPVNPQYHSPKTAYSAQNYGSTMDWPASGGGAGPAIASGLGGLALGTVLGNIIGRSNIQGNNVGYGFGGVGRGGGGGDGGYDIVGDSGDGGCDIAGDS</sequence>
<dbReference type="EMBL" id="JALLAZ020001725">
    <property type="protein sequence ID" value="KAL3766606.1"/>
    <property type="molecule type" value="Genomic_DNA"/>
</dbReference>